<dbReference type="CDD" id="cd13138">
    <property type="entry name" value="MATE_yoeA_like"/>
    <property type="match status" value="1"/>
</dbReference>
<dbReference type="GO" id="GO:0006811">
    <property type="term" value="P:monoatomic ion transport"/>
    <property type="evidence" value="ECO:0007669"/>
    <property type="project" value="UniProtKB-KW"/>
</dbReference>
<dbReference type="PANTHER" id="PTHR43298:SF2">
    <property type="entry name" value="FMN_FAD EXPORTER YEEO-RELATED"/>
    <property type="match status" value="1"/>
</dbReference>
<keyword evidence="10" id="KW-0406">Ion transport</keyword>
<sequence length="444" mass="49198">MITSDMTQGNIHGHLLKFSIPMLLGNMIQLSYNALDSIIVGRFVGKNALAAVGTSAPIMTIIVLSISGICIGASVLMSEFFGARAYDKLKRQMATILIFGAILSAFVLAFGLVFTPSFLQILQVPQTIMADASLYLRLMLIGFPFTFLYNALTQALRSVGDSKTPLYFVTFASLLNAVLDFVFVPIMGMGIFGAALSTVLAEALSALLCLIYVYWKIPILQVHRDEWRIDKDLLKETMNYGSVTALQQAAQPIGKLLIQGKMNALGVDVMAVFNAVSKIDDFAFTPEQSIASGITVFVAQNRGAKQKDRLNKGFKSGLLLASIYWLFLCIFILCFRRPIMALFVSESQQNLINMGAQYLSLMAFFYLWPAFTNGLQGYFRGVGKMRLTLISTIIQISFRVIFVYLLVPHLGVSGVAFASTIGWTIMLVYQFYCYRKIQKEIAQE</sequence>
<evidence type="ECO:0000256" key="1">
    <source>
        <dbReference type="ARBA" id="ARBA00003408"/>
    </source>
</evidence>
<dbReference type="GO" id="GO:0042910">
    <property type="term" value="F:xenobiotic transmembrane transporter activity"/>
    <property type="evidence" value="ECO:0007669"/>
    <property type="project" value="InterPro"/>
</dbReference>
<feature type="transmembrane region" description="Helical" evidence="13">
    <location>
        <begin position="413"/>
        <end position="432"/>
    </location>
</feature>
<evidence type="ECO:0000256" key="10">
    <source>
        <dbReference type="ARBA" id="ARBA00023065"/>
    </source>
</evidence>
<name>A0A7M1KV71_9LACT</name>
<feature type="transmembrane region" description="Helical" evidence="13">
    <location>
        <begin position="93"/>
        <end position="114"/>
    </location>
</feature>
<keyword evidence="5" id="KW-0813">Transport</keyword>
<comment type="subcellular location">
    <subcellularLocation>
        <location evidence="2">Cell membrane</location>
        <topology evidence="2">Multi-pass membrane protein</topology>
    </subcellularLocation>
</comment>
<dbReference type="EMBL" id="CP063065">
    <property type="protein sequence ID" value="QOQ80074.1"/>
    <property type="molecule type" value="Genomic_DNA"/>
</dbReference>
<feature type="transmembrane region" description="Helical" evidence="13">
    <location>
        <begin position="58"/>
        <end position="81"/>
    </location>
</feature>
<dbReference type="InterPro" id="IPR002528">
    <property type="entry name" value="MATE_fam"/>
</dbReference>
<keyword evidence="9 13" id="KW-1133">Transmembrane helix</keyword>
<evidence type="ECO:0000256" key="5">
    <source>
        <dbReference type="ARBA" id="ARBA00022448"/>
    </source>
</evidence>
<reference evidence="14 15" key="1">
    <citation type="submission" date="2020-10" db="EMBL/GenBank/DDBJ databases">
        <title>Plasmid carrying two tetracycline resistance determinant.</title>
        <authorList>
            <person name="Yang Q."/>
        </authorList>
    </citation>
    <scope>NUCLEOTIDE SEQUENCE [LARGE SCALE GENOMIC DNA]</scope>
    <source>
        <strain evidence="14 15">T43</strain>
    </source>
</reference>
<proteinExistence type="inferred from homology"/>
<dbReference type="PANTHER" id="PTHR43298">
    <property type="entry name" value="MULTIDRUG RESISTANCE PROTEIN NORM-RELATED"/>
    <property type="match status" value="1"/>
</dbReference>
<evidence type="ECO:0000256" key="12">
    <source>
        <dbReference type="ARBA" id="ARBA00031636"/>
    </source>
</evidence>
<dbReference type="AlphaFoldDB" id="A0A7M1KV71"/>
<dbReference type="Proteomes" id="UP000595091">
    <property type="component" value="Chromosome"/>
</dbReference>
<evidence type="ECO:0000256" key="9">
    <source>
        <dbReference type="ARBA" id="ARBA00022989"/>
    </source>
</evidence>
<dbReference type="GO" id="GO:0005886">
    <property type="term" value="C:plasma membrane"/>
    <property type="evidence" value="ECO:0007669"/>
    <property type="project" value="UniProtKB-SubCell"/>
</dbReference>
<feature type="transmembrane region" description="Helical" evidence="13">
    <location>
        <begin position="190"/>
        <end position="215"/>
    </location>
</feature>
<dbReference type="GO" id="GO:0015297">
    <property type="term" value="F:antiporter activity"/>
    <property type="evidence" value="ECO:0007669"/>
    <property type="project" value="UniProtKB-KW"/>
</dbReference>
<comment type="similarity">
    <text evidence="3">Belongs to the multi antimicrobial extrusion (MATE) (TC 2.A.66.1) family.</text>
</comment>
<dbReference type="InterPro" id="IPR050222">
    <property type="entry name" value="MATE_MdtK"/>
</dbReference>
<feature type="transmembrane region" description="Helical" evidence="13">
    <location>
        <begin position="134"/>
        <end position="152"/>
    </location>
</feature>
<evidence type="ECO:0000313" key="14">
    <source>
        <dbReference type="EMBL" id="QOQ80074.1"/>
    </source>
</evidence>
<keyword evidence="8 13" id="KW-0812">Transmembrane</keyword>
<keyword evidence="6" id="KW-0050">Antiport</keyword>
<evidence type="ECO:0000256" key="3">
    <source>
        <dbReference type="ARBA" id="ARBA00010199"/>
    </source>
</evidence>
<evidence type="ECO:0000313" key="15">
    <source>
        <dbReference type="Proteomes" id="UP000595091"/>
    </source>
</evidence>
<feature type="transmembrane region" description="Helical" evidence="13">
    <location>
        <begin position="317"/>
        <end position="335"/>
    </location>
</feature>
<dbReference type="PIRSF" id="PIRSF006603">
    <property type="entry name" value="DinF"/>
    <property type="match status" value="1"/>
</dbReference>
<feature type="transmembrane region" description="Helical" evidence="13">
    <location>
        <begin position="387"/>
        <end position="407"/>
    </location>
</feature>
<dbReference type="InterPro" id="IPR048279">
    <property type="entry name" value="MdtK-like"/>
</dbReference>
<evidence type="ECO:0000256" key="7">
    <source>
        <dbReference type="ARBA" id="ARBA00022475"/>
    </source>
</evidence>
<protein>
    <recommendedName>
        <fullName evidence="4">Probable multidrug resistance protein NorM</fullName>
    </recommendedName>
    <alternativeName>
        <fullName evidence="12">Multidrug-efflux transporter</fullName>
    </alternativeName>
</protein>
<gene>
    <name evidence="14" type="ORF">IMX20_06980</name>
</gene>
<evidence type="ECO:0000256" key="13">
    <source>
        <dbReference type="SAM" id="Phobius"/>
    </source>
</evidence>
<keyword evidence="7" id="KW-1003">Cell membrane</keyword>
<keyword evidence="11 13" id="KW-0472">Membrane</keyword>
<evidence type="ECO:0000256" key="8">
    <source>
        <dbReference type="ARBA" id="ARBA00022692"/>
    </source>
</evidence>
<evidence type="ECO:0000256" key="4">
    <source>
        <dbReference type="ARBA" id="ARBA00020268"/>
    </source>
</evidence>
<dbReference type="NCBIfam" id="TIGR00797">
    <property type="entry name" value="matE"/>
    <property type="match status" value="1"/>
</dbReference>
<evidence type="ECO:0000256" key="11">
    <source>
        <dbReference type="ARBA" id="ARBA00023136"/>
    </source>
</evidence>
<organism evidence="14 15">
    <name type="scientific">Aerococcus urinaeequi</name>
    <dbReference type="NCBI Taxonomy" id="51665"/>
    <lineage>
        <taxon>Bacteria</taxon>
        <taxon>Bacillati</taxon>
        <taxon>Bacillota</taxon>
        <taxon>Bacilli</taxon>
        <taxon>Lactobacillales</taxon>
        <taxon>Aerococcaceae</taxon>
        <taxon>Aerococcus</taxon>
    </lineage>
</organism>
<feature type="transmembrane region" description="Helical" evidence="13">
    <location>
        <begin position="355"/>
        <end position="375"/>
    </location>
</feature>
<accession>A0A7M1KV71</accession>
<evidence type="ECO:0000256" key="6">
    <source>
        <dbReference type="ARBA" id="ARBA00022449"/>
    </source>
</evidence>
<dbReference type="Pfam" id="PF01554">
    <property type="entry name" value="MatE"/>
    <property type="match status" value="2"/>
</dbReference>
<evidence type="ECO:0000256" key="2">
    <source>
        <dbReference type="ARBA" id="ARBA00004651"/>
    </source>
</evidence>
<feature type="transmembrane region" description="Helical" evidence="13">
    <location>
        <begin position="164"/>
        <end position="184"/>
    </location>
</feature>
<comment type="function">
    <text evidence="1">Multidrug efflux pump.</text>
</comment>